<comment type="caution">
    <text evidence="2">The sequence shown here is derived from an EMBL/GenBank/DDBJ whole genome shotgun (WGS) entry which is preliminary data.</text>
</comment>
<dbReference type="InterPro" id="IPR049176">
    <property type="entry name" value="COG5_N"/>
</dbReference>
<gene>
    <name evidence="2" type="ORF">M9Y10_013988</name>
</gene>
<dbReference type="PANTHER" id="PTHR13228">
    <property type="entry name" value="CONSERVED OLIGOMERIC GOLGI COMPLEX COMPONENT 5"/>
    <property type="match status" value="1"/>
</dbReference>
<evidence type="ECO:0000259" key="1">
    <source>
        <dbReference type="Pfam" id="PF10392"/>
    </source>
</evidence>
<dbReference type="Proteomes" id="UP001470230">
    <property type="component" value="Unassembled WGS sequence"/>
</dbReference>
<keyword evidence="3" id="KW-1185">Reference proteome</keyword>
<evidence type="ECO:0000313" key="3">
    <source>
        <dbReference type="Proteomes" id="UP001470230"/>
    </source>
</evidence>
<dbReference type="PANTHER" id="PTHR13228:SF3">
    <property type="entry name" value="CONSERVED OLIGOMERIC GOLGI COMPLEX SUBUNIT 5"/>
    <property type="match status" value="1"/>
</dbReference>
<reference evidence="2 3" key="1">
    <citation type="submission" date="2024-04" db="EMBL/GenBank/DDBJ databases">
        <title>Tritrichomonas musculus Genome.</title>
        <authorList>
            <person name="Alves-Ferreira E."/>
            <person name="Grigg M."/>
            <person name="Lorenzi H."/>
            <person name="Galac M."/>
        </authorList>
    </citation>
    <scope>NUCLEOTIDE SEQUENCE [LARGE SCALE GENOMIC DNA]</scope>
    <source>
        <strain evidence="2 3">EAF2021</strain>
    </source>
</reference>
<protein>
    <recommendedName>
        <fullName evidence="1">Conserved oligomeric Golgi complex subunit 5 N-terminal domain-containing protein</fullName>
    </recommendedName>
</protein>
<proteinExistence type="predicted"/>
<organism evidence="2 3">
    <name type="scientific">Tritrichomonas musculus</name>
    <dbReference type="NCBI Taxonomy" id="1915356"/>
    <lineage>
        <taxon>Eukaryota</taxon>
        <taxon>Metamonada</taxon>
        <taxon>Parabasalia</taxon>
        <taxon>Tritrichomonadida</taxon>
        <taxon>Tritrichomonadidae</taxon>
        <taxon>Tritrichomonas</taxon>
    </lineage>
</organism>
<evidence type="ECO:0000313" key="2">
    <source>
        <dbReference type="EMBL" id="KAK8896097.1"/>
    </source>
</evidence>
<name>A0ABR2KYU5_9EUKA</name>
<sequence>MEEAISSLERGEITSSAFVAQAFDSNKDNQSDSSSVSNPQKALDLLNQRQRELERDLRAAVCANSDELLQNATDVKYLRDNVTNLKSQVMRVRKETENVASSLLEPFRAVQTASIQLNSMYSTCNKLRILCRFLSLTKQFYRSPSTSSAFSTTKKIDRVSSEIRGLCEIWRIAQGGELNNLVVFQKMWEKIKTNCDNLIKSADKQFSDSIEKLNVESATTAASVFMCLGTIQTVVKNNYYTKYLRNMNANFTKYDKCSADTIFSILQNDFQNAALNVTKISCIHESVSEAIRKASDPEMLIQFDIQEIDPLKSISEYSKNLKQILMKISNQYPNISNEIIIKIPNIRKEIIAFSQKLPPSIDQNSAFSIIAQVFLTFQESFIKQTSEEIKKLFFKPFLQSSTSSAVSIDVKSIRLNCESIQNRLLKLDSDLLWKFRDSIINLASQFVSIKKSPKDLLKKLAIKNQEAVSECLQAMATRLFSDDAATQIAQILESA</sequence>
<accession>A0ABR2KYU5</accession>
<dbReference type="EMBL" id="JAPFFF010000002">
    <property type="protein sequence ID" value="KAK8896097.1"/>
    <property type="molecule type" value="Genomic_DNA"/>
</dbReference>
<dbReference type="InterPro" id="IPR019465">
    <property type="entry name" value="Cog5"/>
</dbReference>
<feature type="domain" description="Conserved oligomeric Golgi complex subunit 5 N-terminal" evidence="1">
    <location>
        <begin position="17"/>
        <end position="139"/>
    </location>
</feature>
<dbReference type="Pfam" id="PF10392">
    <property type="entry name" value="COG5_N"/>
    <property type="match status" value="1"/>
</dbReference>